<comment type="caution">
    <text evidence="15">The sequence shown here is derived from an EMBL/GenBank/DDBJ whole genome shotgun (WGS) entry which is preliminary data.</text>
</comment>
<comment type="subcellular location">
    <subcellularLocation>
        <location evidence="2">Cell membrane</location>
    </subcellularLocation>
    <subcellularLocation>
        <location evidence="1">Endomembrane system</location>
        <topology evidence="1">Multi-pass membrane protein</topology>
    </subcellularLocation>
</comment>
<proteinExistence type="inferred from homology"/>
<feature type="transmembrane region" description="Helical" evidence="13">
    <location>
        <begin position="136"/>
        <end position="157"/>
    </location>
</feature>
<evidence type="ECO:0000256" key="10">
    <source>
        <dbReference type="ARBA" id="ARBA00023136"/>
    </source>
</evidence>
<keyword evidence="10 13" id="KW-0472">Membrane</keyword>
<evidence type="ECO:0000256" key="4">
    <source>
        <dbReference type="ARBA" id="ARBA00022448"/>
    </source>
</evidence>
<dbReference type="Pfam" id="PF01490">
    <property type="entry name" value="Aa_trans"/>
    <property type="match status" value="1"/>
</dbReference>
<evidence type="ECO:0000313" key="16">
    <source>
        <dbReference type="Proteomes" id="UP001058974"/>
    </source>
</evidence>
<feature type="transmembrane region" description="Helical" evidence="13">
    <location>
        <begin position="169"/>
        <end position="189"/>
    </location>
</feature>
<dbReference type="GO" id="GO:0015293">
    <property type="term" value="F:symporter activity"/>
    <property type="evidence" value="ECO:0007669"/>
    <property type="project" value="UniProtKB-KW"/>
</dbReference>
<comment type="similarity">
    <text evidence="3">Belongs to the amino acid/polyamine transporter 2 family. Amino acid/auxin permease (AAAP) (TC 2.A.18.1) subfamily.</text>
</comment>
<name>A0A9D4WCX6_PEA</name>
<keyword evidence="16" id="KW-1185">Reference proteome</keyword>
<dbReference type="Gramene" id="Psat06G0492500-T2">
    <property type="protein sequence ID" value="KAI5399776.1"/>
    <property type="gene ID" value="KIW84_064925"/>
</dbReference>
<keyword evidence="4" id="KW-0813">Transport</keyword>
<dbReference type="EMBL" id="JAMSHJ010000006">
    <property type="protein sequence ID" value="KAI5399776.1"/>
    <property type="molecule type" value="Genomic_DNA"/>
</dbReference>
<dbReference type="GO" id="GO:0005886">
    <property type="term" value="C:plasma membrane"/>
    <property type="evidence" value="ECO:0007669"/>
    <property type="project" value="UniProtKB-SubCell"/>
</dbReference>
<accession>A0A9D4WCX6</accession>
<reference evidence="15 16" key="1">
    <citation type="journal article" date="2022" name="Nat. Genet.">
        <title>Improved pea reference genome and pan-genome highlight genomic features and evolutionary characteristics.</title>
        <authorList>
            <person name="Yang T."/>
            <person name="Liu R."/>
            <person name="Luo Y."/>
            <person name="Hu S."/>
            <person name="Wang D."/>
            <person name="Wang C."/>
            <person name="Pandey M.K."/>
            <person name="Ge S."/>
            <person name="Xu Q."/>
            <person name="Li N."/>
            <person name="Li G."/>
            <person name="Huang Y."/>
            <person name="Saxena R.K."/>
            <person name="Ji Y."/>
            <person name="Li M."/>
            <person name="Yan X."/>
            <person name="He Y."/>
            <person name="Liu Y."/>
            <person name="Wang X."/>
            <person name="Xiang C."/>
            <person name="Varshney R.K."/>
            <person name="Ding H."/>
            <person name="Gao S."/>
            <person name="Zong X."/>
        </authorList>
    </citation>
    <scope>NUCLEOTIDE SEQUENCE [LARGE SCALE GENOMIC DNA]</scope>
    <source>
        <strain evidence="15 16">cv. Zhongwan 6</strain>
    </source>
</reference>
<evidence type="ECO:0000256" key="1">
    <source>
        <dbReference type="ARBA" id="ARBA00004127"/>
    </source>
</evidence>
<dbReference type="GO" id="GO:0009734">
    <property type="term" value="P:auxin-activated signaling pathway"/>
    <property type="evidence" value="ECO:0007669"/>
    <property type="project" value="UniProtKB-KW"/>
</dbReference>
<dbReference type="PANTHER" id="PTHR48017">
    <property type="entry name" value="OS05G0424000 PROTEIN-RELATED"/>
    <property type="match status" value="1"/>
</dbReference>
<evidence type="ECO:0000256" key="2">
    <source>
        <dbReference type="ARBA" id="ARBA00004236"/>
    </source>
</evidence>
<feature type="domain" description="Amino acid transporter transmembrane" evidence="14">
    <location>
        <begin position="73"/>
        <end position="188"/>
    </location>
</feature>
<evidence type="ECO:0000256" key="3">
    <source>
        <dbReference type="ARBA" id="ARBA00005590"/>
    </source>
</evidence>
<sequence length="198" mass="22163">MLEALLWDTECSEKIHSLNSLLTCHKIWLQPRLLSGLRWLIHLPNILYLHRVNTFRFFFILLIEYSYIADDEISFSLTSIDTYALTMSPVAMSLEELIPSNHSKSYLFSIFIRTGLVFSTLVIGLSVPFFGLVMSLIGSLLTMIVSLILPCVCYLRILRGKVTRLHSGLCVSIIIIGVVCSSVGTYSALAEIVKSLSG</sequence>
<organism evidence="15 16">
    <name type="scientific">Pisum sativum</name>
    <name type="common">Garden pea</name>
    <name type="synonym">Lathyrus oleraceus</name>
    <dbReference type="NCBI Taxonomy" id="3888"/>
    <lineage>
        <taxon>Eukaryota</taxon>
        <taxon>Viridiplantae</taxon>
        <taxon>Streptophyta</taxon>
        <taxon>Embryophyta</taxon>
        <taxon>Tracheophyta</taxon>
        <taxon>Spermatophyta</taxon>
        <taxon>Magnoliopsida</taxon>
        <taxon>eudicotyledons</taxon>
        <taxon>Gunneridae</taxon>
        <taxon>Pentapetalae</taxon>
        <taxon>rosids</taxon>
        <taxon>fabids</taxon>
        <taxon>Fabales</taxon>
        <taxon>Fabaceae</taxon>
        <taxon>Papilionoideae</taxon>
        <taxon>50 kb inversion clade</taxon>
        <taxon>NPAAA clade</taxon>
        <taxon>Hologalegina</taxon>
        <taxon>IRL clade</taxon>
        <taxon>Fabeae</taxon>
        <taxon>Lathyrus</taxon>
    </lineage>
</organism>
<keyword evidence="8" id="KW-0029">Amino-acid transport</keyword>
<keyword evidence="9 13" id="KW-1133">Transmembrane helix</keyword>
<dbReference type="GO" id="GO:0012505">
    <property type="term" value="C:endomembrane system"/>
    <property type="evidence" value="ECO:0007669"/>
    <property type="project" value="UniProtKB-SubCell"/>
</dbReference>
<evidence type="ECO:0000256" key="9">
    <source>
        <dbReference type="ARBA" id="ARBA00022989"/>
    </source>
</evidence>
<comment type="function">
    <text evidence="12">Carrier protein involved in proton-driven auxin influx. Mediates the formation of auxin gradient from developing leaves (site of auxin biosynthesis) to tips by contributing to the loading of auxin in vascular tissues and facilitating acropetal (base to tip) auxin transport within inner tissues of the root apex, and basipetal (tip to base) auxin transport within outer tissues of the root apex. May be involved in lateral roots and nodules formation.</text>
</comment>
<evidence type="ECO:0000256" key="6">
    <source>
        <dbReference type="ARBA" id="ARBA00022692"/>
    </source>
</evidence>
<dbReference type="Proteomes" id="UP001058974">
    <property type="component" value="Chromosome 6"/>
</dbReference>
<dbReference type="InterPro" id="IPR013057">
    <property type="entry name" value="AA_transpt_TM"/>
</dbReference>
<evidence type="ECO:0000256" key="12">
    <source>
        <dbReference type="ARBA" id="ARBA00045588"/>
    </source>
</evidence>
<evidence type="ECO:0000256" key="11">
    <source>
        <dbReference type="ARBA" id="ARBA00023294"/>
    </source>
</evidence>
<dbReference type="GO" id="GO:0006865">
    <property type="term" value="P:amino acid transport"/>
    <property type="evidence" value="ECO:0007669"/>
    <property type="project" value="UniProtKB-KW"/>
</dbReference>
<feature type="transmembrane region" description="Helical" evidence="13">
    <location>
        <begin position="106"/>
        <end position="130"/>
    </location>
</feature>
<evidence type="ECO:0000259" key="14">
    <source>
        <dbReference type="Pfam" id="PF01490"/>
    </source>
</evidence>
<evidence type="ECO:0000313" key="15">
    <source>
        <dbReference type="EMBL" id="KAI5399776.1"/>
    </source>
</evidence>
<evidence type="ECO:0000256" key="5">
    <source>
        <dbReference type="ARBA" id="ARBA00022475"/>
    </source>
</evidence>
<evidence type="ECO:0000256" key="13">
    <source>
        <dbReference type="SAM" id="Phobius"/>
    </source>
</evidence>
<evidence type="ECO:0000256" key="8">
    <source>
        <dbReference type="ARBA" id="ARBA00022970"/>
    </source>
</evidence>
<dbReference type="AlphaFoldDB" id="A0A9D4WCX6"/>
<keyword evidence="7" id="KW-0769">Symport</keyword>
<keyword evidence="5" id="KW-1003">Cell membrane</keyword>
<keyword evidence="11" id="KW-0927">Auxin signaling pathway</keyword>
<protein>
    <submittedName>
        <fullName evidence="15">Amino acid transporter avt1c, variant 2</fullName>
    </submittedName>
</protein>
<gene>
    <name evidence="15" type="ORF">KIW84_064925</name>
</gene>
<keyword evidence="6 13" id="KW-0812">Transmembrane</keyword>
<evidence type="ECO:0000256" key="7">
    <source>
        <dbReference type="ARBA" id="ARBA00022847"/>
    </source>
</evidence>